<dbReference type="PANTHER" id="PTHR33570">
    <property type="entry name" value="4-CARBOXYMUCONOLACTONE DECARBOXYLASE FAMILY PROTEIN"/>
    <property type="match status" value="1"/>
</dbReference>
<dbReference type="InterPro" id="IPR052512">
    <property type="entry name" value="4CMD/NDH-1_regulator"/>
</dbReference>
<organism evidence="2 3">
    <name type="scientific">Pedobacter soli</name>
    <dbReference type="NCBI Taxonomy" id="390242"/>
    <lineage>
        <taxon>Bacteria</taxon>
        <taxon>Pseudomonadati</taxon>
        <taxon>Bacteroidota</taxon>
        <taxon>Sphingobacteriia</taxon>
        <taxon>Sphingobacteriales</taxon>
        <taxon>Sphingobacteriaceae</taxon>
        <taxon>Pedobacter</taxon>
    </lineage>
</organism>
<dbReference type="GO" id="GO:0051920">
    <property type="term" value="F:peroxiredoxin activity"/>
    <property type="evidence" value="ECO:0007669"/>
    <property type="project" value="InterPro"/>
</dbReference>
<dbReference type="SUPFAM" id="SSF69118">
    <property type="entry name" value="AhpD-like"/>
    <property type="match status" value="1"/>
</dbReference>
<dbReference type="EMBL" id="FMZH01000004">
    <property type="protein sequence ID" value="SDD07183.1"/>
    <property type="molecule type" value="Genomic_DNA"/>
</dbReference>
<evidence type="ECO:0000259" key="1">
    <source>
        <dbReference type="Pfam" id="PF02627"/>
    </source>
</evidence>
<feature type="domain" description="Carboxymuconolactone decarboxylase-like" evidence="1">
    <location>
        <begin position="153"/>
        <end position="233"/>
    </location>
</feature>
<evidence type="ECO:0000313" key="2">
    <source>
        <dbReference type="EMBL" id="SDD07183.1"/>
    </source>
</evidence>
<sequence length="241" mass="27011">MKRLMYKIPLLAMLIMNTIVYAKDIVKNTALSLKQQRLINIAVVAAKGDLAKLERTLNTGLDNGLTINQARETLVHLYAYCGFPRSLRALQTLMTVVDQRKSKGIVDQTGPEASKTESKETKYERGKKNLQQLTGIPEKEPKTGYAAFAPEIEVFLKEHLFADLFERDVLTFAERELVTISVLASIGGVEPMLKSHLNICLNLGFTADQLHEFLGLVKQNIGRKESNAARKVLQEVLENKK</sequence>
<keyword evidence="2" id="KW-0560">Oxidoreductase</keyword>
<feature type="domain" description="Carboxymuconolactone decarboxylase-like" evidence="1">
    <location>
        <begin position="21"/>
        <end position="91"/>
    </location>
</feature>
<name>A0A1G6RS00_9SPHI</name>
<dbReference type="Gene3D" id="1.20.1290.10">
    <property type="entry name" value="AhpD-like"/>
    <property type="match status" value="1"/>
</dbReference>
<reference evidence="3" key="1">
    <citation type="submission" date="2016-10" db="EMBL/GenBank/DDBJ databases">
        <authorList>
            <person name="Varghese N."/>
            <person name="Submissions S."/>
        </authorList>
    </citation>
    <scope>NUCLEOTIDE SEQUENCE [LARGE SCALE GENOMIC DNA]</scope>
    <source>
        <strain evidence="3">DSM 18609</strain>
    </source>
</reference>
<dbReference type="InterPro" id="IPR003779">
    <property type="entry name" value="CMD-like"/>
</dbReference>
<dbReference type="PANTHER" id="PTHR33570:SF2">
    <property type="entry name" value="CARBOXYMUCONOLACTONE DECARBOXYLASE-LIKE DOMAIN-CONTAINING PROTEIN"/>
    <property type="match status" value="1"/>
</dbReference>
<dbReference type="RefSeq" id="WP_090768006.1">
    <property type="nucleotide sequence ID" value="NZ_FMZH01000004.1"/>
</dbReference>
<dbReference type="InterPro" id="IPR029032">
    <property type="entry name" value="AhpD-like"/>
</dbReference>
<dbReference type="Pfam" id="PF02627">
    <property type="entry name" value="CMD"/>
    <property type="match status" value="2"/>
</dbReference>
<dbReference type="AlphaFoldDB" id="A0A1G6RS00"/>
<keyword evidence="2" id="KW-0575">Peroxidase</keyword>
<proteinExistence type="predicted"/>
<accession>A0A1G6RS00</accession>
<keyword evidence="3" id="KW-1185">Reference proteome</keyword>
<gene>
    <name evidence="2" type="ORF">SAMN04488024_10433</name>
</gene>
<evidence type="ECO:0000313" key="3">
    <source>
        <dbReference type="Proteomes" id="UP000199455"/>
    </source>
</evidence>
<protein>
    <submittedName>
        <fullName evidence="2">Uncharacterized conserved protein YurZ, alkylhydroperoxidase/carboxymuconolactone decarboxylase family</fullName>
    </submittedName>
</protein>
<dbReference type="Proteomes" id="UP000199455">
    <property type="component" value="Unassembled WGS sequence"/>
</dbReference>
<dbReference type="STRING" id="390242.SAMN04488024_10433"/>